<dbReference type="PANTHER" id="PTHR21043:SF0">
    <property type="entry name" value="MITOCHONDRIAL ASSEMBLY OF RIBOSOMAL LARGE SUBUNIT PROTEIN 1"/>
    <property type="match status" value="1"/>
</dbReference>
<evidence type="ECO:0000256" key="2">
    <source>
        <dbReference type="HAMAP-Rule" id="MF_01477"/>
    </source>
</evidence>
<comment type="subcellular location">
    <subcellularLocation>
        <location evidence="2">Cytoplasm</location>
    </subcellularLocation>
</comment>
<dbReference type="EMBL" id="CP034234">
    <property type="protein sequence ID" value="AZK44276.1"/>
    <property type="molecule type" value="Genomic_DNA"/>
</dbReference>
<reference evidence="3 4" key="1">
    <citation type="journal article" date="2020" name="Int. J. Syst. Evol. Microbiol.">
        <title>Description of Erysipelothrix piscisicarius sp. nov., an emergent fish pathogen, and assessment of virulence using a tiger barb (Puntigrus tetrazona) infection model.</title>
        <authorList>
            <person name="Pomaranski E.K."/>
            <person name="Griffin M.J."/>
            <person name="Camus A.C."/>
            <person name="Armwood A.R."/>
            <person name="Shelley J."/>
            <person name="Waldbieser G.C."/>
            <person name="LaFrentz B.R."/>
            <person name="Garcia J.C."/>
            <person name="Yanong R."/>
            <person name="Soto E."/>
        </authorList>
    </citation>
    <scope>NUCLEOTIDE SEQUENCE [LARGE SCALE GENOMIC DNA]</scope>
    <source>
        <strain evidence="3 4">15TAL0474</strain>
    </source>
</reference>
<evidence type="ECO:0000313" key="3">
    <source>
        <dbReference type="EMBL" id="AZK44276.1"/>
    </source>
</evidence>
<dbReference type="GO" id="GO:0042256">
    <property type="term" value="P:cytosolic ribosome assembly"/>
    <property type="evidence" value="ECO:0007669"/>
    <property type="project" value="UniProtKB-UniRule"/>
</dbReference>
<comment type="function">
    <text evidence="2">Functions as a ribosomal silencing factor. Interacts with ribosomal protein uL14 (rplN), blocking formation of intersubunit bridge B8. Prevents association of the 30S and 50S ribosomal subunits and the formation of functional ribosomes, thus repressing translation.</text>
</comment>
<dbReference type="Proteomes" id="UP000278804">
    <property type="component" value="Chromosome"/>
</dbReference>
<dbReference type="Pfam" id="PF02410">
    <property type="entry name" value="RsfS"/>
    <property type="match status" value="1"/>
</dbReference>
<organism evidence="3 4">
    <name type="scientific">Erysipelothrix piscisicarius</name>
    <dbReference type="NCBI Taxonomy" id="2485784"/>
    <lineage>
        <taxon>Bacteria</taxon>
        <taxon>Bacillati</taxon>
        <taxon>Bacillota</taxon>
        <taxon>Erysipelotrichia</taxon>
        <taxon>Erysipelotrichales</taxon>
        <taxon>Erysipelotrichaceae</taxon>
        <taxon>Erysipelothrix</taxon>
    </lineage>
</organism>
<dbReference type="KEGG" id="eri:EEI45_05520"/>
<keyword evidence="2" id="KW-0810">Translation regulation</keyword>
<comment type="similarity">
    <text evidence="1 2">Belongs to the Iojap/RsfS family.</text>
</comment>
<keyword evidence="2" id="KW-0678">Repressor</keyword>
<dbReference type="GO" id="GO:0090071">
    <property type="term" value="P:negative regulation of ribosome biogenesis"/>
    <property type="evidence" value="ECO:0007669"/>
    <property type="project" value="UniProtKB-UniRule"/>
</dbReference>
<dbReference type="AlphaFoldDB" id="A0A3Q8S7L3"/>
<comment type="subunit">
    <text evidence="2">Interacts with ribosomal protein uL14 (rplN).</text>
</comment>
<dbReference type="RefSeq" id="WP_125164454.1">
    <property type="nucleotide sequence ID" value="NZ_CP034234.1"/>
</dbReference>
<sequence>MNNLLDVIVKTIDEKKANDIVTVDFKRENPLCDYFVIADAPSVRQLNAIAEFVEEAIEKEGYKIRSIERQHGSTWILIDAYDVVVHLFLTVERGHYNLEKLYQDYIDENVLR</sequence>
<dbReference type="GO" id="GO:0005737">
    <property type="term" value="C:cytoplasm"/>
    <property type="evidence" value="ECO:0007669"/>
    <property type="project" value="UniProtKB-SubCell"/>
</dbReference>
<gene>
    <name evidence="2 3" type="primary">rsfS</name>
    <name evidence="3" type="ORF">EEI45_05520</name>
</gene>
<name>A0A3Q8S7L3_9FIRM</name>
<evidence type="ECO:0000313" key="4">
    <source>
        <dbReference type="Proteomes" id="UP000278804"/>
    </source>
</evidence>
<keyword evidence="2" id="KW-0963">Cytoplasm</keyword>
<dbReference type="SUPFAM" id="SSF81301">
    <property type="entry name" value="Nucleotidyltransferase"/>
    <property type="match status" value="1"/>
</dbReference>
<dbReference type="HAMAP" id="MF_01477">
    <property type="entry name" value="Iojap_RsfS"/>
    <property type="match status" value="1"/>
</dbReference>
<accession>A0A3Q8S7L3</accession>
<dbReference type="GO" id="GO:0017148">
    <property type="term" value="P:negative regulation of translation"/>
    <property type="evidence" value="ECO:0007669"/>
    <property type="project" value="UniProtKB-UniRule"/>
</dbReference>
<dbReference type="NCBIfam" id="TIGR00090">
    <property type="entry name" value="rsfS_iojap_ybeB"/>
    <property type="match status" value="1"/>
</dbReference>
<keyword evidence="4" id="KW-1185">Reference proteome</keyword>
<dbReference type="Gene3D" id="3.30.460.10">
    <property type="entry name" value="Beta Polymerase, domain 2"/>
    <property type="match status" value="1"/>
</dbReference>
<dbReference type="GO" id="GO:0043023">
    <property type="term" value="F:ribosomal large subunit binding"/>
    <property type="evidence" value="ECO:0007669"/>
    <property type="project" value="TreeGrafter"/>
</dbReference>
<dbReference type="PANTHER" id="PTHR21043">
    <property type="entry name" value="IOJAP SUPERFAMILY ORTHOLOG"/>
    <property type="match status" value="1"/>
</dbReference>
<dbReference type="InterPro" id="IPR004394">
    <property type="entry name" value="Iojap/RsfS/C7orf30"/>
</dbReference>
<dbReference type="InterPro" id="IPR043519">
    <property type="entry name" value="NT_sf"/>
</dbReference>
<protein>
    <recommendedName>
        <fullName evidence="2">Ribosomal silencing factor RsfS</fullName>
    </recommendedName>
</protein>
<proteinExistence type="inferred from homology"/>
<evidence type="ECO:0000256" key="1">
    <source>
        <dbReference type="ARBA" id="ARBA00010574"/>
    </source>
</evidence>